<dbReference type="Pfam" id="PF01042">
    <property type="entry name" value="Ribonuc_L-PSP"/>
    <property type="match status" value="3"/>
</dbReference>
<dbReference type="CDD" id="cd00448">
    <property type="entry name" value="YjgF_YER057c_UK114_family"/>
    <property type="match status" value="3"/>
</dbReference>
<dbReference type="GO" id="GO:0005829">
    <property type="term" value="C:cytosol"/>
    <property type="evidence" value="ECO:0007669"/>
    <property type="project" value="TreeGrafter"/>
</dbReference>
<evidence type="ECO:0000313" key="1">
    <source>
        <dbReference type="EMBL" id="MBM3224990.1"/>
    </source>
</evidence>
<dbReference type="PANTHER" id="PTHR11803:SF39">
    <property type="entry name" value="2-IMINOBUTANOATE_2-IMINOPROPANOATE DEAMINASE"/>
    <property type="match status" value="1"/>
</dbReference>
<evidence type="ECO:0000313" key="2">
    <source>
        <dbReference type="Proteomes" id="UP000712673"/>
    </source>
</evidence>
<proteinExistence type="predicted"/>
<organism evidence="1 2">
    <name type="scientific">Tectimicrobiota bacterium</name>
    <dbReference type="NCBI Taxonomy" id="2528274"/>
    <lineage>
        <taxon>Bacteria</taxon>
        <taxon>Pseudomonadati</taxon>
        <taxon>Nitrospinota/Tectimicrobiota group</taxon>
        <taxon>Candidatus Tectimicrobiota</taxon>
    </lineage>
</organism>
<dbReference type="GO" id="GO:0019239">
    <property type="term" value="F:deaminase activity"/>
    <property type="evidence" value="ECO:0007669"/>
    <property type="project" value="TreeGrafter"/>
</dbReference>
<dbReference type="InterPro" id="IPR035959">
    <property type="entry name" value="RutC-like_sf"/>
</dbReference>
<dbReference type="AlphaFoldDB" id="A0A937W3C3"/>
<reference evidence="1" key="1">
    <citation type="submission" date="2019-03" db="EMBL/GenBank/DDBJ databases">
        <title>Lake Tanganyika Metagenome-Assembled Genomes (MAGs).</title>
        <authorList>
            <person name="Tran P."/>
        </authorList>
    </citation>
    <scope>NUCLEOTIDE SEQUENCE</scope>
    <source>
        <strain evidence="1">K_DeepCast_65m_m2_066</strain>
    </source>
</reference>
<sequence>MAKQTIISDKLYPVYGPYSHAVRVGDLIFSHGTVGVNARGQLPGSIAGRADMVAQCQQTIANLATALELLGGSLSDVVRVRAFVPQHCRPERSGMRSFDETFDDVYGRAFLPPRPARAALQQGLFQEDLLVEIEAIAVVNQPKQLIESAALPPLRRPYAQGGIRVGNLLFLRGFTAQDRHGDLVGRGDMRAQAEQTFANMAVVVQEAGGTLADLVQTHVTLTDWHTYQDYNEVYNRHVREPFPTRVTWQGGLGREGLLIEIESIAALGVPRLTIDAAIPQVGRSILQRRADVIYTEQLAPGRASYAQAVRVGDLLFVSDQQGVDAQGRIVGAGDIRAQTHQALTNLQTILRLADLSLDDVVKTTVMLTDWRHYAAYNEVYQTFFAAPYPARSTLCAGIARPGALIAIETIAMAGAREHAVVVTNT</sequence>
<comment type="caution">
    <text evidence="1">The sequence shown here is derived from an EMBL/GenBank/DDBJ whole genome shotgun (WGS) entry which is preliminary data.</text>
</comment>
<name>A0A937W3C3_UNCTE</name>
<dbReference type="Gene3D" id="3.30.1330.40">
    <property type="entry name" value="RutC-like"/>
    <property type="match status" value="3"/>
</dbReference>
<dbReference type="EMBL" id="VGLS01000453">
    <property type="protein sequence ID" value="MBM3224990.1"/>
    <property type="molecule type" value="Genomic_DNA"/>
</dbReference>
<dbReference type="InterPro" id="IPR006175">
    <property type="entry name" value="YjgF/YER057c/UK114"/>
</dbReference>
<gene>
    <name evidence="1" type="ORF">FJZ47_14465</name>
</gene>
<dbReference type="SUPFAM" id="SSF55298">
    <property type="entry name" value="YjgF-like"/>
    <property type="match status" value="3"/>
</dbReference>
<protein>
    <recommendedName>
        <fullName evidence="3">RidA family protein</fullName>
    </recommendedName>
</protein>
<evidence type="ECO:0008006" key="3">
    <source>
        <dbReference type="Google" id="ProtNLM"/>
    </source>
</evidence>
<dbReference type="Proteomes" id="UP000712673">
    <property type="component" value="Unassembled WGS sequence"/>
</dbReference>
<dbReference type="PANTHER" id="PTHR11803">
    <property type="entry name" value="2-IMINOBUTANOATE/2-IMINOPROPANOATE DEAMINASE RIDA"/>
    <property type="match status" value="1"/>
</dbReference>
<accession>A0A937W3C3</accession>